<keyword evidence="1" id="KW-1133">Transmembrane helix</keyword>
<dbReference type="Pfam" id="PF13843">
    <property type="entry name" value="DDE_Tnp_1_7"/>
    <property type="match status" value="1"/>
</dbReference>
<name>A0AAV8Y954_9CUCU</name>
<feature type="transmembrane region" description="Helical" evidence="1">
    <location>
        <begin position="12"/>
        <end position="28"/>
    </location>
</feature>
<keyword evidence="4" id="KW-1185">Reference proteome</keyword>
<keyword evidence="1" id="KW-0812">Transmembrane</keyword>
<dbReference type="InterPro" id="IPR029526">
    <property type="entry name" value="PGBD"/>
</dbReference>
<gene>
    <name evidence="3" type="ORF">NQ314_008745</name>
</gene>
<evidence type="ECO:0000259" key="2">
    <source>
        <dbReference type="Pfam" id="PF13843"/>
    </source>
</evidence>
<proteinExistence type="predicted"/>
<evidence type="ECO:0000313" key="4">
    <source>
        <dbReference type="Proteomes" id="UP001162156"/>
    </source>
</evidence>
<evidence type="ECO:0000256" key="1">
    <source>
        <dbReference type="SAM" id="Phobius"/>
    </source>
</evidence>
<organism evidence="3 4">
    <name type="scientific">Rhamnusium bicolor</name>
    <dbReference type="NCBI Taxonomy" id="1586634"/>
    <lineage>
        <taxon>Eukaryota</taxon>
        <taxon>Metazoa</taxon>
        <taxon>Ecdysozoa</taxon>
        <taxon>Arthropoda</taxon>
        <taxon>Hexapoda</taxon>
        <taxon>Insecta</taxon>
        <taxon>Pterygota</taxon>
        <taxon>Neoptera</taxon>
        <taxon>Endopterygota</taxon>
        <taxon>Coleoptera</taxon>
        <taxon>Polyphaga</taxon>
        <taxon>Cucujiformia</taxon>
        <taxon>Chrysomeloidea</taxon>
        <taxon>Cerambycidae</taxon>
        <taxon>Lepturinae</taxon>
        <taxon>Rhagiini</taxon>
        <taxon>Rhamnusium</taxon>
    </lineage>
</organism>
<dbReference type="EMBL" id="JANEYF010002409">
    <property type="protein sequence ID" value="KAJ8946946.1"/>
    <property type="molecule type" value="Genomic_DNA"/>
</dbReference>
<feature type="transmembrane region" description="Helical" evidence="1">
    <location>
        <begin position="48"/>
        <end position="67"/>
    </location>
</feature>
<sequence>MYKPGERFELTNIIEIKLFIVINLLMGINTSPSYRDYWSSRPELRDTYIISLMNVNGFGFLLSNIHLNDNTLMPKKRTTGLC</sequence>
<feature type="domain" description="PiggyBac transposable element-derived protein" evidence="2">
    <location>
        <begin position="11"/>
        <end position="74"/>
    </location>
</feature>
<dbReference type="Proteomes" id="UP001162156">
    <property type="component" value="Unassembled WGS sequence"/>
</dbReference>
<keyword evidence="1" id="KW-0472">Membrane</keyword>
<evidence type="ECO:0000313" key="3">
    <source>
        <dbReference type="EMBL" id="KAJ8946946.1"/>
    </source>
</evidence>
<reference evidence="3" key="1">
    <citation type="journal article" date="2023" name="Insect Mol. Biol.">
        <title>Genome sequencing provides insights into the evolution of gene families encoding plant cell wall-degrading enzymes in longhorned beetles.</title>
        <authorList>
            <person name="Shin N.R."/>
            <person name="Okamura Y."/>
            <person name="Kirsch R."/>
            <person name="Pauchet Y."/>
        </authorList>
    </citation>
    <scope>NUCLEOTIDE SEQUENCE</scope>
    <source>
        <strain evidence="3">RBIC_L_NR</strain>
    </source>
</reference>
<protein>
    <recommendedName>
        <fullName evidence="2">PiggyBac transposable element-derived protein domain-containing protein</fullName>
    </recommendedName>
</protein>
<comment type="caution">
    <text evidence="3">The sequence shown here is derived from an EMBL/GenBank/DDBJ whole genome shotgun (WGS) entry which is preliminary data.</text>
</comment>
<accession>A0AAV8Y954</accession>
<dbReference type="AlphaFoldDB" id="A0AAV8Y954"/>